<feature type="compositionally biased region" description="Basic residues" evidence="1">
    <location>
        <begin position="1"/>
        <end position="10"/>
    </location>
</feature>
<accession>A0A7C8ZVS2</accession>
<protein>
    <submittedName>
        <fullName evidence="2">Uncharacterized protein</fullName>
    </submittedName>
</protein>
<dbReference type="EMBL" id="GISG01174041">
    <property type="protein sequence ID" value="MBA4652296.1"/>
    <property type="molecule type" value="Transcribed_RNA"/>
</dbReference>
<proteinExistence type="predicted"/>
<dbReference type="AlphaFoldDB" id="A0A7C8ZVS2"/>
<organism evidence="2">
    <name type="scientific">Opuntia streptacantha</name>
    <name type="common">Prickly pear cactus</name>
    <name type="synonym">Opuntia cardona</name>
    <dbReference type="NCBI Taxonomy" id="393608"/>
    <lineage>
        <taxon>Eukaryota</taxon>
        <taxon>Viridiplantae</taxon>
        <taxon>Streptophyta</taxon>
        <taxon>Embryophyta</taxon>
        <taxon>Tracheophyta</taxon>
        <taxon>Spermatophyta</taxon>
        <taxon>Magnoliopsida</taxon>
        <taxon>eudicotyledons</taxon>
        <taxon>Gunneridae</taxon>
        <taxon>Pentapetalae</taxon>
        <taxon>Caryophyllales</taxon>
        <taxon>Cactineae</taxon>
        <taxon>Cactaceae</taxon>
        <taxon>Opuntioideae</taxon>
        <taxon>Opuntia</taxon>
    </lineage>
</organism>
<sequence length="126" mass="13835">MPTQRRHSSSGRKGTKETTATQALGPNSIPAIQSSLTTNVLLINSNLLPPQKKKLINPVRIWKRFGDAFSLHAPLCPCNQLGAFFFDAKLAKSLIRVKPAVEGDKCNVHKPKSVTSKVRLISELSF</sequence>
<reference evidence="2" key="2">
    <citation type="submission" date="2020-07" db="EMBL/GenBank/DDBJ databases">
        <authorList>
            <person name="Vera ALvarez R."/>
            <person name="Arias-Moreno D.M."/>
            <person name="Jimenez-Jacinto V."/>
            <person name="Jimenez-Bremont J.F."/>
            <person name="Swaminathan K."/>
            <person name="Moose S.P."/>
            <person name="Guerrero-Gonzalez M.L."/>
            <person name="Marino-Ramirez L."/>
            <person name="Landsman D."/>
            <person name="Rodriguez-Kessler M."/>
            <person name="Delgado-Sanchez P."/>
        </authorList>
    </citation>
    <scope>NUCLEOTIDE SEQUENCE</scope>
    <source>
        <tissue evidence="2">Cladode</tissue>
    </source>
</reference>
<evidence type="ECO:0000256" key="1">
    <source>
        <dbReference type="SAM" id="MobiDB-lite"/>
    </source>
</evidence>
<evidence type="ECO:0000313" key="2">
    <source>
        <dbReference type="EMBL" id="MBA4652296.1"/>
    </source>
</evidence>
<name>A0A7C8ZVS2_OPUST</name>
<feature type="compositionally biased region" description="Polar residues" evidence="1">
    <location>
        <begin position="17"/>
        <end position="26"/>
    </location>
</feature>
<feature type="region of interest" description="Disordered" evidence="1">
    <location>
        <begin position="1"/>
        <end position="26"/>
    </location>
</feature>
<reference evidence="2" key="1">
    <citation type="journal article" date="2013" name="J. Plant Res.">
        <title>Effect of fungi and light on seed germination of three Opuntia species from semiarid lands of central Mexico.</title>
        <authorList>
            <person name="Delgado-Sanchez P."/>
            <person name="Jimenez-Bremont J.F."/>
            <person name="Guerrero-Gonzalez Mde L."/>
            <person name="Flores J."/>
        </authorList>
    </citation>
    <scope>NUCLEOTIDE SEQUENCE</scope>
    <source>
        <tissue evidence="2">Cladode</tissue>
    </source>
</reference>